<reference evidence="5 6" key="1">
    <citation type="submission" date="2013-02" db="EMBL/GenBank/DDBJ databases">
        <title>Whole genome shotgun sequence of Gordonia malaquae NBRC 108250.</title>
        <authorList>
            <person name="Yoshida I."/>
            <person name="Hosoyama A."/>
            <person name="Tsuchikane K."/>
            <person name="Ando Y."/>
            <person name="Baba S."/>
            <person name="Ohji S."/>
            <person name="Hamada M."/>
            <person name="Tamura T."/>
            <person name="Yamazoe A."/>
            <person name="Yamazaki S."/>
            <person name="Fujita N."/>
        </authorList>
    </citation>
    <scope>NUCLEOTIDE SEQUENCE [LARGE SCALE GENOMIC DNA]</scope>
    <source>
        <strain evidence="5 6">NBRC 108250</strain>
    </source>
</reference>
<dbReference type="Gene3D" id="3.40.50.1820">
    <property type="entry name" value="alpha/beta hydrolase"/>
    <property type="match status" value="2"/>
</dbReference>
<name>M3VCX1_GORML</name>
<evidence type="ECO:0000259" key="4">
    <source>
        <dbReference type="SMART" id="SM00939"/>
    </source>
</evidence>
<feature type="domain" description="Xaa-Pro dipeptidyl-peptidase C-terminal" evidence="4">
    <location>
        <begin position="370"/>
        <end position="581"/>
    </location>
</feature>
<evidence type="ECO:0000256" key="3">
    <source>
        <dbReference type="SAM" id="SignalP"/>
    </source>
</evidence>
<dbReference type="Proteomes" id="UP000035009">
    <property type="component" value="Unassembled WGS sequence"/>
</dbReference>
<dbReference type="eggNOG" id="COG2936">
    <property type="taxonomic scope" value="Bacteria"/>
</dbReference>
<feature type="signal peptide" evidence="3">
    <location>
        <begin position="1"/>
        <end position="33"/>
    </location>
</feature>
<gene>
    <name evidence="5" type="ORF">GM1_001_01090</name>
</gene>
<protein>
    <recommendedName>
        <fullName evidence="4">Xaa-Pro dipeptidyl-peptidase C-terminal domain-containing protein</fullName>
    </recommendedName>
</protein>
<dbReference type="PANTHER" id="PTHR22946:SF9">
    <property type="entry name" value="POLYKETIDE TRANSFERASE AF380"/>
    <property type="match status" value="1"/>
</dbReference>
<evidence type="ECO:0000256" key="2">
    <source>
        <dbReference type="ARBA" id="ARBA00022801"/>
    </source>
</evidence>
<organism evidence="5 6">
    <name type="scientific">Gordonia malaquae NBRC 108250</name>
    <dbReference type="NCBI Taxonomy" id="1223542"/>
    <lineage>
        <taxon>Bacteria</taxon>
        <taxon>Bacillati</taxon>
        <taxon>Actinomycetota</taxon>
        <taxon>Actinomycetes</taxon>
        <taxon>Mycobacteriales</taxon>
        <taxon>Gordoniaceae</taxon>
        <taxon>Gordonia</taxon>
    </lineage>
</organism>
<dbReference type="OrthoDB" id="9804819at2"/>
<dbReference type="Pfam" id="PF02129">
    <property type="entry name" value="Peptidase_S15"/>
    <property type="match status" value="1"/>
</dbReference>
<accession>M3VCX1</accession>
<evidence type="ECO:0000256" key="1">
    <source>
        <dbReference type="ARBA" id="ARBA00008645"/>
    </source>
</evidence>
<dbReference type="Gene3D" id="2.60.120.260">
    <property type="entry name" value="Galactose-binding domain-like"/>
    <property type="match status" value="1"/>
</dbReference>
<dbReference type="GO" id="GO:0052689">
    <property type="term" value="F:carboxylic ester hydrolase activity"/>
    <property type="evidence" value="ECO:0007669"/>
    <property type="project" value="UniProtKB-ARBA"/>
</dbReference>
<dbReference type="PANTHER" id="PTHR22946">
    <property type="entry name" value="DIENELACTONE HYDROLASE DOMAIN-CONTAINING PROTEIN-RELATED"/>
    <property type="match status" value="1"/>
</dbReference>
<evidence type="ECO:0000313" key="6">
    <source>
        <dbReference type="Proteomes" id="UP000035009"/>
    </source>
</evidence>
<comment type="caution">
    <text evidence="5">The sequence shown here is derived from an EMBL/GenBank/DDBJ whole genome shotgun (WGS) entry which is preliminary data.</text>
</comment>
<feature type="chain" id="PRO_5004040883" description="Xaa-Pro dipeptidyl-peptidase C-terminal domain-containing protein" evidence="3">
    <location>
        <begin position="34"/>
        <end position="583"/>
    </location>
</feature>
<dbReference type="InterPro" id="IPR000383">
    <property type="entry name" value="Xaa-Pro-like_dom"/>
</dbReference>
<dbReference type="InterPro" id="IPR050261">
    <property type="entry name" value="FrsA_esterase"/>
</dbReference>
<comment type="similarity">
    <text evidence="1">Belongs to the AB hydrolase superfamily.</text>
</comment>
<dbReference type="Pfam" id="PF08530">
    <property type="entry name" value="PepX_C"/>
    <property type="match status" value="1"/>
</dbReference>
<dbReference type="RefSeq" id="WP_008375782.1">
    <property type="nucleotide sequence ID" value="NZ_BAOP01000001.1"/>
</dbReference>
<dbReference type="AlphaFoldDB" id="M3VCX1"/>
<dbReference type="InterPro" id="IPR013736">
    <property type="entry name" value="Xaa-Pro_dipept_C"/>
</dbReference>
<sequence>MCVTRTRSLCIRALAALAVVAVSATAWPGPAHARPRAVTVQTLHFDAGGGCDIVGDLYTPSSATRSTPASAILTTNGFAGSKDDLTGSALMFAKRGYVVLAYSGLGFGGSGCRVTLDTPSIDGRAASKLISYLGGSSGIAYRDQSHRAPAAPVRNVRLDDRGSDGRHHAYDPRVGMVGGSYGGQIQFATASVDPRLDTIVPMATWNDLSYSVFPNSVGQTRGVTTATPGAAKINWGMTFAAGGIVSGVTDPAVTPDRLTGCPNFPREVCDGVVEGITSGVPEPRVVDRLRAGSVARYLDRVRIPTLLIQGQNDTLFNLNESLATYRGLRANGVPTGLIWYSGGHSGPAAPGDFDEKRPDPARQYVARRQIEWIDHYLAGSPGSTGPTFAYFRDWVSYRGDAAPAYATSAEVDLDSTVTYPFVDRTAHFTTPPFGLPTTGDSPDGLKLITAPSHDVPGTFARWDSAPLRGSTDVVGAPTVKLRLRTNVRPFVPVADRLVVFVRIQDVAPSGQVTTVGDQVAPTRIADPTRPATITVPAFVHRFDRGHRIRVLVSGGSTNYRGGSVPAPVTITAGAQQTLTLPIR</sequence>
<dbReference type="SMART" id="SM00939">
    <property type="entry name" value="PepX_C"/>
    <property type="match status" value="1"/>
</dbReference>
<dbReference type="SUPFAM" id="SSF49785">
    <property type="entry name" value="Galactose-binding domain-like"/>
    <property type="match status" value="1"/>
</dbReference>
<dbReference type="EMBL" id="BAOP01000001">
    <property type="protein sequence ID" value="GAC77984.1"/>
    <property type="molecule type" value="Genomic_DNA"/>
</dbReference>
<dbReference type="GO" id="GO:0008239">
    <property type="term" value="F:dipeptidyl-peptidase activity"/>
    <property type="evidence" value="ECO:0007669"/>
    <property type="project" value="InterPro"/>
</dbReference>
<dbReference type="SUPFAM" id="SSF53474">
    <property type="entry name" value="alpha/beta-Hydrolases"/>
    <property type="match status" value="1"/>
</dbReference>
<dbReference type="STRING" id="410332.SAMN04488550_3374"/>
<keyword evidence="2" id="KW-0378">Hydrolase</keyword>
<dbReference type="InterPro" id="IPR008979">
    <property type="entry name" value="Galactose-bd-like_sf"/>
</dbReference>
<dbReference type="InterPro" id="IPR029058">
    <property type="entry name" value="AB_hydrolase_fold"/>
</dbReference>
<proteinExistence type="inferred from homology"/>
<keyword evidence="6" id="KW-1185">Reference proteome</keyword>
<keyword evidence="3" id="KW-0732">Signal</keyword>
<evidence type="ECO:0000313" key="5">
    <source>
        <dbReference type="EMBL" id="GAC77984.1"/>
    </source>
</evidence>